<keyword evidence="3" id="KW-1185">Reference proteome</keyword>
<name>A0A853A1M1_9ACTN</name>
<dbReference type="RefSeq" id="WP_179813552.1">
    <property type="nucleotide sequence ID" value="NZ_JACBZD010000001.1"/>
</dbReference>
<feature type="transmembrane region" description="Helical" evidence="1">
    <location>
        <begin position="71"/>
        <end position="89"/>
    </location>
</feature>
<keyword evidence="1" id="KW-0472">Membrane</keyword>
<dbReference type="Proteomes" id="UP000567795">
    <property type="component" value="Unassembled WGS sequence"/>
</dbReference>
<sequence>MWGCLVVLLAVGCVGHLLAVPVTVFDLMAAQTPPQRPDWSVWAAGGAVSVLTALAVAASAGRRRPARWPALLLRTLALLALCTAVTLWIRDAVGTGNWTLGSTLESLGAGVTALLFRGAVRRWERGRPMAGEVWLALVPFRDRDEEAQHYCVVLRRRYGHAEVLQITSRNKDARADFIRMPNDGWDVVSGRDHWLEIGLPPRRVPYRKFLKDTPQGPCPRATWRQVRRPRPAAARG</sequence>
<organism evidence="2 3">
    <name type="scientific">Allostreptomyces psammosilenae</name>
    <dbReference type="NCBI Taxonomy" id="1892865"/>
    <lineage>
        <taxon>Bacteria</taxon>
        <taxon>Bacillati</taxon>
        <taxon>Actinomycetota</taxon>
        <taxon>Actinomycetes</taxon>
        <taxon>Kitasatosporales</taxon>
        <taxon>Streptomycetaceae</taxon>
        <taxon>Allostreptomyces</taxon>
    </lineage>
</organism>
<evidence type="ECO:0000313" key="2">
    <source>
        <dbReference type="EMBL" id="NYI04691.1"/>
    </source>
</evidence>
<reference evidence="2 3" key="1">
    <citation type="submission" date="2020-07" db="EMBL/GenBank/DDBJ databases">
        <title>Sequencing the genomes of 1000 actinobacteria strains.</title>
        <authorList>
            <person name="Klenk H.-P."/>
        </authorList>
    </citation>
    <scope>NUCLEOTIDE SEQUENCE [LARGE SCALE GENOMIC DNA]</scope>
    <source>
        <strain evidence="2 3">DSM 42178</strain>
    </source>
</reference>
<dbReference type="AlphaFoldDB" id="A0A853A1M1"/>
<protein>
    <submittedName>
        <fullName evidence="2">Uncharacterized protein</fullName>
    </submittedName>
</protein>
<dbReference type="EMBL" id="JACBZD010000001">
    <property type="protein sequence ID" value="NYI04691.1"/>
    <property type="molecule type" value="Genomic_DNA"/>
</dbReference>
<keyword evidence="1" id="KW-0812">Transmembrane</keyword>
<accession>A0A853A1M1</accession>
<feature type="transmembrane region" description="Helical" evidence="1">
    <location>
        <begin position="39"/>
        <end position="59"/>
    </location>
</feature>
<evidence type="ECO:0000256" key="1">
    <source>
        <dbReference type="SAM" id="Phobius"/>
    </source>
</evidence>
<keyword evidence="1" id="KW-1133">Transmembrane helix</keyword>
<gene>
    <name evidence="2" type="ORF">FHU37_001634</name>
</gene>
<comment type="caution">
    <text evidence="2">The sequence shown here is derived from an EMBL/GenBank/DDBJ whole genome shotgun (WGS) entry which is preliminary data.</text>
</comment>
<proteinExistence type="predicted"/>
<evidence type="ECO:0000313" key="3">
    <source>
        <dbReference type="Proteomes" id="UP000567795"/>
    </source>
</evidence>
<feature type="transmembrane region" description="Helical" evidence="1">
    <location>
        <begin position="101"/>
        <end position="120"/>
    </location>
</feature>